<gene>
    <name evidence="8" type="ORF">CBM2594_U70004</name>
</gene>
<dbReference type="AlphaFoldDB" id="A0A7Z7JGI9"/>
<evidence type="ECO:0000256" key="1">
    <source>
        <dbReference type="ARBA" id="ARBA00006249"/>
    </source>
</evidence>
<keyword evidence="2" id="KW-0719">Serine esterase</keyword>
<keyword evidence="6" id="KW-0106">Calcium</keyword>
<comment type="similarity">
    <text evidence="1">Belongs to the tannase family.</text>
</comment>
<dbReference type="PANTHER" id="PTHR33938:SF15">
    <property type="entry name" value="FERULOYL ESTERASE B-RELATED"/>
    <property type="match status" value="1"/>
</dbReference>
<keyword evidence="4" id="KW-0732">Signal</keyword>
<protein>
    <submittedName>
        <fullName evidence="8">Tannase and feruloyl esterase</fullName>
    </submittedName>
</protein>
<evidence type="ECO:0000256" key="7">
    <source>
        <dbReference type="ARBA" id="ARBA00023157"/>
    </source>
</evidence>
<dbReference type="Pfam" id="PF07519">
    <property type="entry name" value="Tannase"/>
    <property type="match status" value="1"/>
</dbReference>
<dbReference type="InterPro" id="IPR011118">
    <property type="entry name" value="Tannase/feruloyl_esterase"/>
</dbReference>
<dbReference type="Proteomes" id="UP000257139">
    <property type="component" value="Unassembled WGS sequence"/>
</dbReference>
<dbReference type="EMBL" id="OGUU01000054">
    <property type="protein sequence ID" value="SPC26171.1"/>
    <property type="molecule type" value="Genomic_DNA"/>
</dbReference>
<keyword evidence="3" id="KW-0479">Metal-binding</keyword>
<evidence type="ECO:0000256" key="2">
    <source>
        <dbReference type="ARBA" id="ARBA00022487"/>
    </source>
</evidence>
<comment type="caution">
    <text evidence="8">The sequence shown here is derived from an EMBL/GenBank/DDBJ whole genome shotgun (WGS) entry which is preliminary data.</text>
</comment>
<evidence type="ECO:0000256" key="5">
    <source>
        <dbReference type="ARBA" id="ARBA00022801"/>
    </source>
</evidence>
<evidence type="ECO:0000256" key="6">
    <source>
        <dbReference type="ARBA" id="ARBA00022837"/>
    </source>
</evidence>
<dbReference type="GO" id="GO:0046872">
    <property type="term" value="F:metal ion binding"/>
    <property type="evidence" value="ECO:0007669"/>
    <property type="project" value="UniProtKB-KW"/>
</dbReference>
<keyword evidence="7" id="KW-1015">Disulfide bond</keyword>
<dbReference type="InterPro" id="IPR029058">
    <property type="entry name" value="AB_hydrolase_fold"/>
</dbReference>
<accession>A0A7Z7JGI9</accession>
<dbReference type="SUPFAM" id="SSF53474">
    <property type="entry name" value="alpha/beta-Hydrolases"/>
    <property type="match status" value="2"/>
</dbReference>
<dbReference type="GO" id="GO:0052689">
    <property type="term" value="F:carboxylic ester hydrolase activity"/>
    <property type="evidence" value="ECO:0007669"/>
    <property type="project" value="UniProtKB-KW"/>
</dbReference>
<reference evidence="8 9" key="1">
    <citation type="submission" date="2018-01" db="EMBL/GenBank/DDBJ databases">
        <authorList>
            <person name="Clerissi C."/>
        </authorList>
    </citation>
    <scope>NUCLEOTIDE SEQUENCE [LARGE SCALE GENOMIC DNA]</scope>
    <source>
        <strain evidence="8">Cupriavidus taiwanensis STM 6021</strain>
    </source>
</reference>
<name>A0A7Z7JGI9_9BURK</name>
<evidence type="ECO:0000313" key="8">
    <source>
        <dbReference type="EMBL" id="SPC26171.1"/>
    </source>
</evidence>
<organism evidence="8 9">
    <name type="scientific">Cupriavidus taiwanensis</name>
    <dbReference type="NCBI Taxonomy" id="164546"/>
    <lineage>
        <taxon>Bacteria</taxon>
        <taxon>Pseudomonadati</taxon>
        <taxon>Pseudomonadota</taxon>
        <taxon>Betaproteobacteria</taxon>
        <taxon>Burkholderiales</taxon>
        <taxon>Burkholderiaceae</taxon>
        <taxon>Cupriavidus</taxon>
    </lineage>
</organism>
<dbReference type="Gene3D" id="3.40.50.1820">
    <property type="entry name" value="alpha/beta hydrolase"/>
    <property type="match status" value="1"/>
</dbReference>
<evidence type="ECO:0000256" key="4">
    <source>
        <dbReference type="ARBA" id="ARBA00022729"/>
    </source>
</evidence>
<evidence type="ECO:0000256" key="3">
    <source>
        <dbReference type="ARBA" id="ARBA00022723"/>
    </source>
</evidence>
<dbReference type="PANTHER" id="PTHR33938">
    <property type="entry name" value="FERULOYL ESTERASE B-RELATED"/>
    <property type="match status" value="1"/>
</dbReference>
<proteinExistence type="inferred from homology"/>
<keyword evidence="5" id="KW-0378">Hydrolase</keyword>
<evidence type="ECO:0000313" key="9">
    <source>
        <dbReference type="Proteomes" id="UP000257139"/>
    </source>
</evidence>
<sequence length="572" mass="60466">MSPVSTNPFSLMTLRRTILSSAGCVFIAALSGCGGGSDSPPPDTATKSTNSCDNLAGIQIPASAIGLPTTGGQVTAATLMPASGTGIGSIPEYCRVDASLHPVDTTAPDIKLAVALPTTWNNKALMIGGGGYDGVIPAVAAADALWFLPGVSSPLSRGYATYGSNSGHDRKVGADGKLIPSGFDASFAMNDEALRNYQGDALKKTHDAAMFLIQARYGKAPQHSFFAGGSTGGREALLVAQRWPQDFNGVISAAPAWNHGAILLDFGRMTRIFSKPGAWPNQAKQKLIYDAVISACDGLDGATDGIVSNQSACKFDPHVLRCPSGIDSGDTCLADAQIDAMISASSPMKLNYPLASGETGYAGWRFLAGGTITAKYEGMNAKQPANPIPQSYDTMVYAPTWQEQVRYVITRDPAYDALTLDPESPGQWQQRISDLSTREDANNPDLSPFANRGGKLLLIHGAADMWVSALSTEEYWKRVQTTMGISAVRNFARFYEVPGANHQPGVGAPFDPSWDGVKALEAWVEHGQAPQNLVATDVNAGANRSRPLCDFPTWPKFTGGDMNQAGNFSCVN</sequence>